<keyword evidence="3" id="KW-1185">Reference proteome</keyword>
<name>A0A089WRM1_9PSED</name>
<proteinExistence type="predicted"/>
<organism evidence="2 3">
    <name type="scientific">Pseudomonas cremoricolorata</name>
    <dbReference type="NCBI Taxonomy" id="157783"/>
    <lineage>
        <taxon>Bacteria</taxon>
        <taxon>Pseudomonadati</taxon>
        <taxon>Pseudomonadota</taxon>
        <taxon>Gammaproteobacteria</taxon>
        <taxon>Pseudomonadales</taxon>
        <taxon>Pseudomonadaceae</taxon>
        <taxon>Pseudomonas</taxon>
    </lineage>
</organism>
<dbReference type="OrthoDB" id="6999581at2"/>
<dbReference type="RefSeq" id="WP_038413990.1">
    <property type="nucleotide sequence ID" value="NZ_CP009455.1"/>
</dbReference>
<dbReference type="InterPro" id="IPR027584">
    <property type="entry name" value="TrbK_RP4"/>
</dbReference>
<dbReference type="Proteomes" id="UP000029493">
    <property type="component" value="Chromosome"/>
</dbReference>
<feature type="chain" id="PRO_5001851160" description="Entry exclusion lipoprotein TrbK" evidence="1">
    <location>
        <begin position="22"/>
        <end position="73"/>
    </location>
</feature>
<reference evidence="2 3" key="1">
    <citation type="submission" date="2014-09" db="EMBL/GenBank/DDBJ databases">
        <authorList>
            <person name="Chan K.-G."/>
        </authorList>
    </citation>
    <scope>NUCLEOTIDE SEQUENCE [LARGE SCALE GENOMIC DNA]</scope>
    <source>
        <strain evidence="2 3">ND07</strain>
    </source>
</reference>
<protein>
    <recommendedName>
        <fullName evidence="4">Entry exclusion lipoprotein TrbK</fullName>
    </recommendedName>
</protein>
<evidence type="ECO:0000256" key="1">
    <source>
        <dbReference type="SAM" id="SignalP"/>
    </source>
</evidence>
<sequence>MFGKTLTAFCATLFSATLLTACGESIDKTAYEANDQNCTPDHIKSLPDSPDREGLMEKCMTRGSYQKSDAKTW</sequence>
<dbReference type="KEGG" id="psw:LK03_19055"/>
<accession>A0A089WRM1</accession>
<feature type="signal peptide" evidence="1">
    <location>
        <begin position="1"/>
        <end position="21"/>
    </location>
</feature>
<dbReference type="EMBL" id="CP009455">
    <property type="protein sequence ID" value="AIR91236.1"/>
    <property type="molecule type" value="Genomic_DNA"/>
</dbReference>
<dbReference type="AlphaFoldDB" id="A0A089WRM1"/>
<keyword evidence="1" id="KW-0732">Signal</keyword>
<gene>
    <name evidence="2" type="ORF">LK03_19055</name>
</gene>
<dbReference type="PROSITE" id="PS51257">
    <property type="entry name" value="PROKAR_LIPOPROTEIN"/>
    <property type="match status" value="1"/>
</dbReference>
<dbReference type="NCBIfam" id="TIGR04359">
    <property type="entry name" value="TrbK_RP4"/>
    <property type="match status" value="1"/>
</dbReference>
<evidence type="ECO:0000313" key="3">
    <source>
        <dbReference type="Proteomes" id="UP000029493"/>
    </source>
</evidence>
<evidence type="ECO:0000313" key="2">
    <source>
        <dbReference type="EMBL" id="AIR91236.1"/>
    </source>
</evidence>
<evidence type="ECO:0008006" key="4">
    <source>
        <dbReference type="Google" id="ProtNLM"/>
    </source>
</evidence>